<dbReference type="WBParaSite" id="JU765_v2.g10523.t1">
    <property type="protein sequence ID" value="JU765_v2.g10523.t1"/>
    <property type="gene ID" value="JU765_v2.g10523"/>
</dbReference>
<reference evidence="2" key="1">
    <citation type="submission" date="2022-11" db="UniProtKB">
        <authorList>
            <consortium name="WormBaseParasite"/>
        </authorList>
    </citation>
    <scope>IDENTIFICATION</scope>
</reference>
<sequence>MSINFLFFIIILCYLQDIVCSVKIVDCDAENDFIPKVKRKQQVPGEAHDLRIEPFAKAKPKQKGESYQLSVDISWQTPPENATVHLEGFLLEIEHEKGIERTCFLFNVSETNWTSKAIMSSPRFHFSTDSVFKFDQIYDVTLTSLPEMHNFSRSVTKTIKMPHNPSQNEIFNHVAENCTKFSHPFASKWTAGFRQIVLHDLARTIQLEFVAAPKQYCFEQYEVRLVDESGLELLHTDIISVENMKTEIIDNSTVYFGEYNFTNLDYDKTYVPSVIPVEKAADGRCLCPVDGTDPYDTKIVCSCVAAEGKPVKLKRLVLAETEIANVTLPSKLEEPNSGIWFIVFILFGSIVIIVCLMHLVRLVYRRYSASGKMVRIRFVQERQMENGGNAGGLLGPGVKAPLILNPNLNILIIYSHDSPEHEKAVMAFAEYLRDVFNFEVHMDQWDQDAIEANMMDYISASIINADKVIVINSIGANHRYHCKIANNGYTIERASPGIFDHIFLTQIDQALQHPFVVSTRFPYSSFNDVMPTLNGCLQYQVPDNLTQLLSALVGRSLKNDPRLAGYNSNFAKLQAAITQMEQLVQKDEKWFDHSHVRVPITLSPKRTVSPYLVTHELPVVSISKEDMTNLNEISSTMVTDNDSGVFDRTAMIPSSSTTTGVIDTKEEENIYENERAPMISDDETITSLPEQFTKIPVRNQEECIYSKLDDYRPDTSGDSGLVSDADLHLISAS</sequence>
<protein>
    <submittedName>
        <fullName evidence="2">SEFIR domain-containing protein</fullName>
    </submittedName>
</protein>
<evidence type="ECO:0000313" key="2">
    <source>
        <dbReference type="WBParaSite" id="JU765_v2.g10523.t1"/>
    </source>
</evidence>
<name>A0AC34PW07_9BILA</name>
<evidence type="ECO:0000313" key="1">
    <source>
        <dbReference type="Proteomes" id="UP000887576"/>
    </source>
</evidence>
<proteinExistence type="predicted"/>
<organism evidence="1 2">
    <name type="scientific">Panagrolaimus sp. JU765</name>
    <dbReference type="NCBI Taxonomy" id="591449"/>
    <lineage>
        <taxon>Eukaryota</taxon>
        <taxon>Metazoa</taxon>
        <taxon>Ecdysozoa</taxon>
        <taxon>Nematoda</taxon>
        <taxon>Chromadorea</taxon>
        <taxon>Rhabditida</taxon>
        <taxon>Tylenchina</taxon>
        <taxon>Panagrolaimomorpha</taxon>
        <taxon>Panagrolaimoidea</taxon>
        <taxon>Panagrolaimidae</taxon>
        <taxon>Panagrolaimus</taxon>
    </lineage>
</organism>
<dbReference type="Proteomes" id="UP000887576">
    <property type="component" value="Unplaced"/>
</dbReference>
<accession>A0AC34PW07</accession>